<evidence type="ECO:0000313" key="2">
    <source>
        <dbReference type="Proteomes" id="UP000641932"/>
    </source>
</evidence>
<accession>A0A918E2L2</accession>
<dbReference type="Proteomes" id="UP000641932">
    <property type="component" value="Unassembled WGS sequence"/>
</dbReference>
<keyword evidence="2" id="KW-1185">Reference proteome</keyword>
<dbReference type="RefSeq" id="WP_189135595.1">
    <property type="nucleotide sequence ID" value="NZ_BMMS01000049.1"/>
</dbReference>
<reference evidence="1" key="2">
    <citation type="submission" date="2020-09" db="EMBL/GenBank/DDBJ databases">
        <authorList>
            <person name="Sun Q."/>
            <person name="Zhou Y."/>
        </authorList>
    </citation>
    <scope>NUCLEOTIDE SEQUENCE</scope>
    <source>
        <strain evidence="1">CGMCC 4.7201</strain>
    </source>
</reference>
<dbReference type="EMBL" id="BMMS01000049">
    <property type="protein sequence ID" value="GGO99842.1"/>
    <property type="molecule type" value="Genomic_DNA"/>
</dbReference>
<evidence type="ECO:0000313" key="1">
    <source>
        <dbReference type="EMBL" id="GGO99842.1"/>
    </source>
</evidence>
<protein>
    <submittedName>
        <fullName evidence="1">Uncharacterized protein</fullName>
    </submittedName>
</protein>
<comment type="caution">
    <text evidence="1">The sequence shown here is derived from an EMBL/GenBank/DDBJ whole genome shotgun (WGS) entry which is preliminary data.</text>
</comment>
<organism evidence="1 2">
    <name type="scientific">Wenjunlia tyrosinilytica</name>
    <dbReference type="NCBI Taxonomy" id="1544741"/>
    <lineage>
        <taxon>Bacteria</taxon>
        <taxon>Bacillati</taxon>
        <taxon>Actinomycetota</taxon>
        <taxon>Actinomycetes</taxon>
        <taxon>Kitasatosporales</taxon>
        <taxon>Streptomycetaceae</taxon>
        <taxon>Wenjunlia</taxon>
    </lineage>
</organism>
<reference evidence="1" key="1">
    <citation type="journal article" date="2014" name="Int. J. Syst. Evol. Microbiol.">
        <title>Complete genome sequence of Corynebacterium casei LMG S-19264T (=DSM 44701T), isolated from a smear-ripened cheese.</title>
        <authorList>
            <consortium name="US DOE Joint Genome Institute (JGI-PGF)"/>
            <person name="Walter F."/>
            <person name="Albersmeier A."/>
            <person name="Kalinowski J."/>
            <person name="Ruckert C."/>
        </authorList>
    </citation>
    <scope>NUCLEOTIDE SEQUENCE</scope>
    <source>
        <strain evidence="1">CGMCC 4.7201</strain>
    </source>
</reference>
<gene>
    <name evidence="1" type="ORF">GCM10012280_67220</name>
</gene>
<dbReference type="AlphaFoldDB" id="A0A918E2L2"/>
<name>A0A918E2L2_9ACTN</name>
<proteinExistence type="predicted"/>
<sequence length="85" mass="9742">MVVDHLEEVVCDLVVDGPWQGGSAQTAVVCAVDEGERRSYFCRDTAYLELLWEAEKRGVLKGLRLEGRQVSVLLPMYWDGWPEEW</sequence>